<accession>A0A5C3M801</accession>
<dbReference type="OrthoDB" id="2802667at2759"/>
<reference evidence="3 4" key="1">
    <citation type="journal article" date="2019" name="Nat. Ecol. Evol.">
        <title>Megaphylogeny resolves global patterns of mushroom evolution.</title>
        <authorList>
            <person name="Varga T."/>
            <person name="Krizsan K."/>
            <person name="Foldi C."/>
            <person name="Dima B."/>
            <person name="Sanchez-Garcia M."/>
            <person name="Sanchez-Ramirez S."/>
            <person name="Szollosi G.J."/>
            <person name="Szarkandi J.G."/>
            <person name="Papp V."/>
            <person name="Albert L."/>
            <person name="Andreopoulos W."/>
            <person name="Angelini C."/>
            <person name="Antonin V."/>
            <person name="Barry K.W."/>
            <person name="Bougher N.L."/>
            <person name="Buchanan P."/>
            <person name="Buyck B."/>
            <person name="Bense V."/>
            <person name="Catcheside P."/>
            <person name="Chovatia M."/>
            <person name="Cooper J."/>
            <person name="Damon W."/>
            <person name="Desjardin D."/>
            <person name="Finy P."/>
            <person name="Geml J."/>
            <person name="Haridas S."/>
            <person name="Hughes K."/>
            <person name="Justo A."/>
            <person name="Karasinski D."/>
            <person name="Kautmanova I."/>
            <person name="Kiss B."/>
            <person name="Kocsube S."/>
            <person name="Kotiranta H."/>
            <person name="LaButti K.M."/>
            <person name="Lechner B.E."/>
            <person name="Liimatainen K."/>
            <person name="Lipzen A."/>
            <person name="Lukacs Z."/>
            <person name="Mihaltcheva S."/>
            <person name="Morgado L.N."/>
            <person name="Niskanen T."/>
            <person name="Noordeloos M.E."/>
            <person name="Ohm R.A."/>
            <person name="Ortiz-Santana B."/>
            <person name="Ovrebo C."/>
            <person name="Racz N."/>
            <person name="Riley R."/>
            <person name="Savchenko A."/>
            <person name="Shiryaev A."/>
            <person name="Soop K."/>
            <person name="Spirin V."/>
            <person name="Szebenyi C."/>
            <person name="Tomsovsky M."/>
            <person name="Tulloss R.E."/>
            <person name="Uehling J."/>
            <person name="Grigoriev I.V."/>
            <person name="Vagvolgyi C."/>
            <person name="Papp T."/>
            <person name="Martin F.M."/>
            <person name="Miettinen O."/>
            <person name="Hibbett D.S."/>
            <person name="Nagy L.G."/>
        </authorList>
    </citation>
    <scope>NUCLEOTIDE SEQUENCE [LARGE SCALE GENOMIC DNA]</scope>
    <source>
        <strain evidence="3 4">CBS 166.37</strain>
    </source>
</reference>
<dbReference type="Proteomes" id="UP000308652">
    <property type="component" value="Unassembled WGS sequence"/>
</dbReference>
<feature type="signal peptide" evidence="2">
    <location>
        <begin position="1"/>
        <end position="19"/>
    </location>
</feature>
<gene>
    <name evidence="3" type="ORF">BDQ12DRAFT_710592</name>
</gene>
<feature type="compositionally biased region" description="Low complexity" evidence="1">
    <location>
        <begin position="129"/>
        <end position="153"/>
    </location>
</feature>
<evidence type="ECO:0000256" key="1">
    <source>
        <dbReference type="SAM" id="MobiDB-lite"/>
    </source>
</evidence>
<protein>
    <recommendedName>
        <fullName evidence="5">Carbohydrate-binding module family 19 domain-containing protein</fullName>
    </recommendedName>
</protein>
<dbReference type="EMBL" id="ML213594">
    <property type="protein sequence ID" value="TFK41509.1"/>
    <property type="molecule type" value="Genomic_DNA"/>
</dbReference>
<name>A0A5C3M801_9AGAR</name>
<evidence type="ECO:0000313" key="3">
    <source>
        <dbReference type="EMBL" id="TFK41509.1"/>
    </source>
</evidence>
<feature type="region of interest" description="Disordered" evidence="1">
    <location>
        <begin position="123"/>
        <end position="195"/>
    </location>
</feature>
<dbReference type="AlphaFoldDB" id="A0A5C3M801"/>
<dbReference type="STRING" id="68775.A0A5C3M801"/>
<feature type="chain" id="PRO_5022700525" description="Carbohydrate-binding module family 19 domain-containing protein" evidence="2">
    <location>
        <begin position="20"/>
        <end position="371"/>
    </location>
</feature>
<evidence type="ECO:0000256" key="2">
    <source>
        <dbReference type="SAM" id="SignalP"/>
    </source>
</evidence>
<evidence type="ECO:0000313" key="4">
    <source>
        <dbReference type="Proteomes" id="UP000308652"/>
    </source>
</evidence>
<keyword evidence="2" id="KW-0732">Signal</keyword>
<keyword evidence="4" id="KW-1185">Reference proteome</keyword>
<feature type="compositionally biased region" description="Low complexity" evidence="1">
    <location>
        <begin position="180"/>
        <end position="195"/>
    </location>
</feature>
<organism evidence="3 4">
    <name type="scientific">Crucibulum laeve</name>
    <dbReference type="NCBI Taxonomy" id="68775"/>
    <lineage>
        <taxon>Eukaryota</taxon>
        <taxon>Fungi</taxon>
        <taxon>Dikarya</taxon>
        <taxon>Basidiomycota</taxon>
        <taxon>Agaricomycotina</taxon>
        <taxon>Agaricomycetes</taxon>
        <taxon>Agaricomycetidae</taxon>
        <taxon>Agaricales</taxon>
        <taxon>Agaricineae</taxon>
        <taxon>Nidulariaceae</taxon>
        <taxon>Crucibulum</taxon>
    </lineage>
</organism>
<sequence length="371" mass="36603">MIPTVSLIFAILASTFVHAAPTALDAATLLRNGQTAQQLNTQFSSLKITDACNAGEQACVEGSIATCTDGKWDTSKGRCAKSQECFAIPSVSKEGTNLTCTSEKSALSIITASGAKGGIAVADPSGSTSLPSPVPASEASSGASATATQSSDTEPTLSNTAGYEASSAVSGANDEPTPSPSDDTPTITTTRARPVVTVTVTSTTITHTTVVVPATPTGSIEPTPQSPIASVPAKTPAAAASEIASSKAPFSAQPVTTVKIAGSSSAVPIPSSSAVPIPPSSDVPIPTLAPSPSTAFSRPIVTVTVTFQPGTTTLPAQTRTLSPQQASSLMSSLMASGGATVVGGGASAAVENTTTQPTASAVDNGSGGYGY</sequence>
<proteinExistence type="predicted"/>
<evidence type="ECO:0008006" key="5">
    <source>
        <dbReference type="Google" id="ProtNLM"/>
    </source>
</evidence>